<keyword evidence="3" id="KW-0732">Signal</keyword>
<evidence type="ECO:0000256" key="1">
    <source>
        <dbReference type="ARBA" id="ARBA00004418"/>
    </source>
</evidence>
<evidence type="ECO:0000256" key="5">
    <source>
        <dbReference type="SAM" id="Coils"/>
    </source>
</evidence>
<feature type="non-terminal residue" evidence="7">
    <location>
        <position position="1"/>
    </location>
</feature>
<dbReference type="Pfam" id="PF07813">
    <property type="entry name" value="LTXXQ"/>
    <property type="match status" value="1"/>
</dbReference>
<comment type="subcellular location">
    <subcellularLocation>
        <location evidence="1">Periplasm</location>
    </subcellularLocation>
</comment>
<evidence type="ECO:0000256" key="4">
    <source>
        <dbReference type="ARBA" id="ARBA00022764"/>
    </source>
</evidence>
<evidence type="ECO:0000256" key="2">
    <source>
        <dbReference type="ARBA" id="ARBA00008441"/>
    </source>
</evidence>
<dbReference type="GO" id="GO:0051082">
    <property type="term" value="F:unfolded protein binding"/>
    <property type="evidence" value="ECO:0007669"/>
    <property type="project" value="TreeGrafter"/>
</dbReference>
<accession>A0A7U8C7L9</accession>
<dbReference type="GO" id="GO:0030288">
    <property type="term" value="C:outer membrane-bounded periplasmic space"/>
    <property type="evidence" value="ECO:0007669"/>
    <property type="project" value="TreeGrafter"/>
</dbReference>
<keyword evidence="6" id="KW-1133">Transmembrane helix</keyword>
<feature type="coiled-coil region" evidence="5">
    <location>
        <begin position="43"/>
        <end position="70"/>
    </location>
</feature>
<dbReference type="Gene3D" id="1.20.120.1490">
    <property type="match status" value="1"/>
</dbReference>
<dbReference type="PANTHER" id="PTHR38102:SF1">
    <property type="entry name" value="PERIPLASMIC CHAPERONE SPY"/>
    <property type="match status" value="1"/>
</dbReference>
<dbReference type="InterPro" id="IPR012899">
    <property type="entry name" value="LTXXQ"/>
</dbReference>
<sequence length="173" mass="19373">LHNINGHNAGDTKMRTKLIAGIAAAVITVSGLGMTAAYAKDGFDHMERKMDRLASKLDLSEEQTAQLKEQMAGKKEGMQAQWQARKEIRQQLMQLDPNAADYQSKLDSLVLKAQEQAKAMVVAKAEQQQKLYDILTPEQETKFVALKSEMQEKMDKRFGDGEHRGRHGKGKCD</sequence>
<feature type="transmembrane region" description="Helical" evidence="6">
    <location>
        <begin position="18"/>
        <end position="39"/>
    </location>
</feature>
<comment type="caution">
    <text evidence="7">The sequence shown here is derived from an EMBL/GenBank/DDBJ whole genome shotgun (WGS) entry which is preliminary data.</text>
</comment>
<keyword evidence="8" id="KW-1185">Reference proteome</keyword>
<protein>
    <submittedName>
        <fullName evidence="7">Periplasmic protein cpxP, putative</fullName>
    </submittedName>
</protein>
<dbReference type="Proteomes" id="UP000002171">
    <property type="component" value="Unassembled WGS sequence"/>
</dbReference>
<comment type="similarity">
    <text evidence="2">Belongs to the CpxP/Spy family.</text>
</comment>
<evidence type="ECO:0000256" key="3">
    <source>
        <dbReference type="ARBA" id="ARBA00022729"/>
    </source>
</evidence>
<evidence type="ECO:0000256" key="6">
    <source>
        <dbReference type="SAM" id="Phobius"/>
    </source>
</evidence>
<dbReference type="RefSeq" id="WP_007021792.1">
    <property type="nucleotide sequence ID" value="NZ_CH724126.1"/>
</dbReference>
<dbReference type="EMBL" id="AAOW01000002">
    <property type="protein sequence ID" value="EAR62774.1"/>
    <property type="molecule type" value="Genomic_DNA"/>
</dbReference>
<evidence type="ECO:0000313" key="7">
    <source>
        <dbReference type="EMBL" id="EAR62774.1"/>
    </source>
</evidence>
<reference evidence="7 8" key="1">
    <citation type="submission" date="2006-02" db="EMBL/GenBank/DDBJ databases">
        <authorList>
            <person name="Pinhassi J."/>
            <person name="Pedros-Alio C."/>
            <person name="Ferriera S."/>
            <person name="Johnson J."/>
            <person name="Kravitz S."/>
            <person name="Halpern A."/>
            <person name="Remington K."/>
            <person name="Beeson K."/>
            <person name="Tran B."/>
            <person name="Rogers Y.-H."/>
            <person name="Friedman R."/>
            <person name="Venter J.C."/>
        </authorList>
    </citation>
    <scope>NUCLEOTIDE SEQUENCE [LARGE SCALE GENOMIC DNA]</scope>
    <source>
        <strain evidence="7 8">MED92</strain>
    </source>
</reference>
<dbReference type="InterPro" id="IPR052211">
    <property type="entry name" value="Cpx_auxiliary_protein"/>
</dbReference>
<dbReference type="AlphaFoldDB" id="A0A7U8C7L9"/>
<keyword evidence="5" id="KW-0175">Coiled coil</keyword>
<evidence type="ECO:0000313" key="8">
    <source>
        <dbReference type="Proteomes" id="UP000002171"/>
    </source>
</evidence>
<dbReference type="PANTHER" id="PTHR38102">
    <property type="entry name" value="PERIPLASMIC CHAPERONE SPY"/>
    <property type="match status" value="1"/>
</dbReference>
<keyword evidence="6" id="KW-0812">Transmembrane</keyword>
<proteinExistence type="inferred from homology"/>
<gene>
    <name evidence="7" type="ORF">MED92_06633</name>
</gene>
<keyword evidence="6" id="KW-0472">Membrane</keyword>
<name>A0A7U8C7L9_NEPCE</name>
<keyword evidence="4" id="KW-0574">Periplasm</keyword>
<organism evidence="7 8">
    <name type="scientific">Neptuniibacter caesariensis</name>
    <dbReference type="NCBI Taxonomy" id="207954"/>
    <lineage>
        <taxon>Bacteria</taxon>
        <taxon>Pseudomonadati</taxon>
        <taxon>Pseudomonadota</taxon>
        <taxon>Gammaproteobacteria</taxon>
        <taxon>Oceanospirillales</taxon>
        <taxon>Oceanospirillaceae</taxon>
        <taxon>Neptuniibacter</taxon>
    </lineage>
</organism>